<evidence type="ECO:0000313" key="4">
    <source>
        <dbReference type="Proteomes" id="UP000460318"/>
    </source>
</evidence>
<name>A0A7X3LKN9_9BACL</name>
<dbReference type="EMBL" id="WUBI01000004">
    <property type="protein sequence ID" value="MWV46684.1"/>
    <property type="molecule type" value="Genomic_DNA"/>
</dbReference>
<organism evidence="3 4">
    <name type="scientific">Paenibacillus dendrobii</name>
    <dbReference type="NCBI Taxonomy" id="2691084"/>
    <lineage>
        <taxon>Bacteria</taxon>
        <taxon>Bacillati</taxon>
        <taxon>Bacillota</taxon>
        <taxon>Bacilli</taxon>
        <taxon>Bacillales</taxon>
        <taxon>Paenibacillaceae</taxon>
        <taxon>Paenibacillus</taxon>
    </lineage>
</organism>
<accession>A0A7X3LKN9</accession>
<evidence type="ECO:0000313" key="3">
    <source>
        <dbReference type="EMBL" id="MWV46684.1"/>
    </source>
</evidence>
<dbReference type="Proteomes" id="UP000460318">
    <property type="component" value="Unassembled WGS sequence"/>
</dbReference>
<feature type="domain" description="Spore protein YkvP/CgeB glycosyl transferase-like" evidence="2">
    <location>
        <begin position="541"/>
        <end position="673"/>
    </location>
</feature>
<keyword evidence="4" id="KW-1185">Reference proteome</keyword>
<keyword evidence="1 3" id="KW-0808">Transferase</keyword>
<sequence>METTRKYKFCIKTCIPKVKDMNTWGDYYLAESLGEALKRKGHEYSIQVMTQWYTDQDRDANVVIHIRGLTAYIPKPNHFNIMWNISHPANVMIEEYNSYDLVLIASLLHHDKISALIEKPSDSFLQFTDANRFFPEYDNLHKSQILFVGNSRKVYRTIVKEAIDNSIPLSVVGENWSGIIDKKYIKSKWFSNNSLRLLYSSCNILLNDHWDDMKEYGFVNNRLFDALACRAIVINDNNPEILKIFPNAIIMDEYNPLVATINKINSSYESYCQNAITLQNEVLKHHTADIRAEQLLNLLESQFHIKKNHKMKGSTKVGISNKIRDMIIRKRGFGKLYKILNKPYKMVKKRMFQFAYYKSKVMPNKVTILKGEHRLICFLVSENGNQTTCGDFFSAKALGDELQKNYNYIPMYLSRNPYQWNDIPKNTDIVVSMLHDTDIGHVNVPKNSIKIAWMRSYVDQWIQSPQIYNYDGVITTSNYWDSIIRSNLPSDLCWGIVPLGLSNDFFLHKGRTTNDESRDIDVCFIGNISNYNRQVVRDLVLLDAFNFHFYGTLNTQFHHPWRKYHRGPIQHSDVYNIYSRSKLVIEDTTGMTYNTINLRTYEAAACGAFIIANDTPGLKELLDGNVDIYHDSDELMEKISFYLGHLETRKLLADRAQNIVRRNHTFRQRAELFHKIVSSKMK</sequence>
<dbReference type="GO" id="GO:0016757">
    <property type="term" value="F:glycosyltransferase activity"/>
    <property type="evidence" value="ECO:0007669"/>
    <property type="project" value="TreeGrafter"/>
</dbReference>
<evidence type="ECO:0000259" key="2">
    <source>
        <dbReference type="Pfam" id="PF13524"/>
    </source>
</evidence>
<dbReference type="PANTHER" id="PTHR46401">
    <property type="entry name" value="GLYCOSYLTRANSFERASE WBBK-RELATED"/>
    <property type="match status" value="1"/>
</dbReference>
<dbReference type="SUPFAM" id="SSF53756">
    <property type="entry name" value="UDP-Glycosyltransferase/glycogen phosphorylase"/>
    <property type="match status" value="2"/>
</dbReference>
<evidence type="ECO:0000256" key="1">
    <source>
        <dbReference type="ARBA" id="ARBA00022679"/>
    </source>
</evidence>
<dbReference type="PANTHER" id="PTHR46401:SF2">
    <property type="entry name" value="GLYCOSYLTRANSFERASE WBBK-RELATED"/>
    <property type="match status" value="1"/>
</dbReference>
<dbReference type="AlphaFoldDB" id="A0A7X3LKN9"/>
<dbReference type="InterPro" id="IPR055259">
    <property type="entry name" value="YkvP/CgeB_Glyco_trans-like"/>
</dbReference>
<reference evidence="3 4" key="1">
    <citation type="submission" date="2019-12" db="EMBL/GenBank/DDBJ databases">
        <title>Paenibacillus sp. nov., an endophytic bacterium isolated from the stem of Dendrobium.</title>
        <authorList>
            <person name="Zhao R."/>
        </authorList>
    </citation>
    <scope>NUCLEOTIDE SEQUENCE [LARGE SCALE GENOMIC DNA]</scope>
    <source>
        <strain evidence="3 4">HJL G12</strain>
    </source>
</reference>
<gene>
    <name evidence="3" type="ORF">GRF59_24035</name>
</gene>
<feature type="domain" description="Spore protein YkvP/CgeB glycosyl transferase-like" evidence="2">
    <location>
        <begin position="158"/>
        <end position="297"/>
    </location>
</feature>
<proteinExistence type="predicted"/>
<dbReference type="Pfam" id="PF13524">
    <property type="entry name" value="Glyco_trans_1_2"/>
    <property type="match status" value="2"/>
</dbReference>
<comment type="caution">
    <text evidence="3">The sequence shown here is derived from an EMBL/GenBank/DDBJ whole genome shotgun (WGS) entry which is preliminary data.</text>
</comment>
<dbReference type="Gene3D" id="3.40.50.2000">
    <property type="entry name" value="Glycogen Phosphorylase B"/>
    <property type="match status" value="1"/>
</dbReference>
<protein>
    <submittedName>
        <fullName evidence="3">Glycosyltransferase</fullName>
    </submittedName>
</protein>